<feature type="domain" description="Orc1-like AAA ATPase" evidence="3">
    <location>
        <begin position="377"/>
        <end position="495"/>
    </location>
</feature>
<dbReference type="Proteomes" id="UP000003613">
    <property type="component" value="Unassembled WGS sequence"/>
</dbReference>
<evidence type="ECO:0000259" key="1">
    <source>
        <dbReference type="Pfam" id="PF05419"/>
    </source>
</evidence>
<dbReference type="AlphaFoldDB" id="I4HC15"/>
<dbReference type="SUPFAM" id="SSF140869">
    <property type="entry name" value="GUN4-like"/>
    <property type="match status" value="1"/>
</dbReference>
<reference evidence="4 5" key="1">
    <citation type="submission" date="2012-04" db="EMBL/GenBank/DDBJ databases">
        <authorList>
            <person name="Genoscope - CEA"/>
        </authorList>
    </citation>
    <scope>NUCLEOTIDE SEQUENCE [LARGE SCALE GENOMIC DNA]</scope>
    <source>
        <strain evidence="4 5">9807</strain>
    </source>
</reference>
<name>I4HC15_MICAE</name>
<evidence type="ECO:0000313" key="5">
    <source>
        <dbReference type="Proteomes" id="UP000003613"/>
    </source>
</evidence>
<evidence type="ECO:0000259" key="3">
    <source>
        <dbReference type="Pfam" id="PF13191"/>
    </source>
</evidence>
<dbReference type="PANTHER" id="PTHR34800">
    <property type="entry name" value="TETRAPYRROLE-BINDING PROTEIN, CHLOROPLASTIC"/>
    <property type="match status" value="1"/>
</dbReference>
<dbReference type="GO" id="GO:0030288">
    <property type="term" value="C:outer membrane-bounded periplasmic space"/>
    <property type="evidence" value="ECO:0007669"/>
    <property type="project" value="TreeGrafter"/>
</dbReference>
<feature type="domain" description="CHAT" evidence="2">
    <location>
        <begin position="59"/>
        <end position="326"/>
    </location>
</feature>
<protein>
    <submittedName>
        <fullName evidence="4">GUN4-like</fullName>
    </submittedName>
</protein>
<dbReference type="EMBL" id="CAIM01000474">
    <property type="protein sequence ID" value="CCI19589.1"/>
    <property type="molecule type" value="Genomic_DNA"/>
</dbReference>
<dbReference type="Pfam" id="PF12770">
    <property type="entry name" value="CHAT"/>
    <property type="match status" value="1"/>
</dbReference>
<dbReference type="InterPro" id="IPR008629">
    <property type="entry name" value="GUN4-like"/>
</dbReference>
<feature type="domain" description="GUN4-like" evidence="1">
    <location>
        <begin position="790"/>
        <end position="906"/>
    </location>
</feature>
<dbReference type="RefSeq" id="WP_002789624.1">
    <property type="nucleotide sequence ID" value="NZ_HE973368.1"/>
</dbReference>
<sequence length="948" mass="109869">MKILHIDLQERGSNSVEFRFFWDNPNQTRTYTRSLSEIKNLSGTADTDYYTRLPKDHAKTGQGLYRWLDGTERILQSELDSHRGEKIVLAISTSNGLVHLPWELLHDGQGFLVEKRPAIIPVRWFSNNRPNQIVSPPQNRPLNLLFMATSPLGVEPVLDYEAEEGQILAATERTPVNLRVEESGCLNELGYVVREYNQGYFDVFHLTGHATHQDGKPCFLTEDEYGNRVDSDTNAIYDAIARSSLPPLIFLSGCRTGYAPDSAVPSMAAEFLHLGAKAVLGWGERVLDTDAAVAAKELYGHLSQGETVIEALSATYRALIDQQARDWHKLRLYVGNTLPQALVTPLRTPKRTQLPKPTITREFRDDENRLRVVKREEFVGRRRQLQNCLRTLKTDSEKVGVLIHGMGGWGKSSIASRLWERLPESEKILWWRQIDEVYLIRKLKDKLINPETRELIADLENNQLELKSRLSYLFSRLAELGEKPFLLILDDFEWNLEPRDGRYILKAPVAPILAALVTAIQETGTDHRILITCRYEFDSDLLEAFFLQGLEPFRKAELTKKLARLANFTPDQLPEPLRERALNLADGNPRLLEFLNNDILGREDAEAQLAELENSPDLWKDKIIWQELYQLIDEPLQQVLSHCLVYEIPVPMVALEAVCHSLTNYQQQLQRARELGLLEISPELEEENQLYRVSRILPNIISSIQLPDQPEVYSLYAKAQYTLHQLWGNKENKNEERWVEIFRLAFAETKNPDRFREQFDKMISVQYNRDADRAYEKELRKQREHLIANQEQIYQNLEEYLEQQDWKKADYETAFIMYQWMVIENYDDFICLFTEVSLDVINEIDCLWMQYSERKFGIKGQARIYRDPGGTEDYNREVWERFGDCVGWRKEGIWLELENIEYPATADLSDFTFPILIYHHFYQGGGGGIVYGAKRISTLASRLESQDI</sequence>
<dbReference type="SUPFAM" id="SSF52540">
    <property type="entry name" value="P-loop containing nucleoside triphosphate hydrolases"/>
    <property type="match status" value="1"/>
</dbReference>
<gene>
    <name evidence="4" type="ORF">MICAF_5250006</name>
</gene>
<dbReference type="HOGENOM" id="CLU_015964_0_0_3"/>
<comment type="caution">
    <text evidence="4">The sequence shown here is derived from an EMBL/GenBank/DDBJ whole genome shotgun (WGS) entry which is preliminary data.</text>
</comment>
<evidence type="ECO:0000313" key="4">
    <source>
        <dbReference type="EMBL" id="CCI19589.1"/>
    </source>
</evidence>
<dbReference type="InterPro" id="IPR027417">
    <property type="entry name" value="P-loop_NTPase"/>
</dbReference>
<dbReference type="InterPro" id="IPR024983">
    <property type="entry name" value="CHAT_dom"/>
</dbReference>
<dbReference type="Gene3D" id="1.25.40.620">
    <property type="match status" value="1"/>
</dbReference>
<dbReference type="Pfam" id="PF05419">
    <property type="entry name" value="GUN4"/>
    <property type="match status" value="1"/>
</dbReference>
<proteinExistence type="predicted"/>
<dbReference type="PANTHER" id="PTHR34800:SF1">
    <property type="entry name" value="TETRAPYRROLE-BINDING PROTEIN, CHLOROPLASTIC"/>
    <property type="match status" value="1"/>
</dbReference>
<accession>I4HC15</accession>
<dbReference type="InterPro" id="IPR041664">
    <property type="entry name" value="AAA_16"/>
</dbReference>
<evidence type="ECO:0000259" key="2">
    <source>
        <dbReference type="Pfam" id="PF12770"/>
    </source>
</evidence>
<organism evidence="4 5">
    <name type="scientific">Microcystis aeruginosa PCC 9807</name>
    <dbReference type="NCBI Taxonomy" id="1160283"/>
    <lineage>
        <taxon>Bacteria</taxon>
        <taxon>Bacillati</taxon>
        <taxon>Cyanobacteriota</taxon>
        <taxon>Cyanophyceae</taxon>
        <taxon>Oscillatoriophycideae</taxon>
        <taxon>Chroococcales</taxon>
        <taxon>Microcystaceae</taxon>
        <taxon>Microcystis</taxon>
    </lineage>
</organism>
<dbReference type="Gene3D" id="1.10.10.1770">
    <property type="entry name" value="Gun4-like"/>
    <property type="match status" value="1"/>
</dbReference>
<dbReference type="InterPro" id="IPR037215">
    <property type="entry name" value="GUN4-like_sf"/>
</dbReference>
<dbReference type="GO" id="GO:0046906">
    <property type="term" value="F:tetrapyrrole binding"/>
    <property type="evidence" value="ECO:0007669"/>
    <property type="project" value="TreeGrafter"/>
</dbReference>
<dbReference type="Pfam" id="PF13191">
    <property type="entry name" value="AAA_16"/>
    <property type="match status" value="1"/>
</dbReference>
<dbReference type="Gene3D" id="3.40.50.300">
    <property type="entry name" value="P-loop containing nucleotide triphosphate hydrolases"/>
    <property type="match status" value="1"/>
</dbReference>